<evidence type="ECO:0000256" key="16">
    <source>
        <dbReference type="ARBA" id="ARBA00023319"/>
    </source>
</evidence>
<feature type="signal peptide" evidence="20">
    <location>
        <begin position="1"/>
        <end position="26"/>
    </location>
</feature>
<dbReference type="GeneID" id="379346"/>
<protein>
    <recommendedName>
        <fullName evidence="4">Junctional adhesion molecule A</fullName>
    </recommendedName>
    <alternativeName>
        <fullName evidence="17">Junctional adhesion molecule 1</fullName>
    </alternativeName>
</protein>
<accession>A0A8J0TM99</accession>
<comment type="similarity">
    <text evidence="3">Belongs to the immunoglobulin superfamily.</text>
</comment>
<dbReference type="InterPro" id="IPR013783">
    <property type="entry name" value="Ig-like_fold"/>
</dbReference>
<name>A0A8J0TM99_XENLA</name>
<dbReference type="GO" id="GO:0005923">
    <property type="term" value="C:bicellular tight junction"/>
    <property type="evidence" value="ECO:0000318"/>
    <property type="project" value="GO_Central"/>
</dbReference>
<dbReference type="InterPro" id="IPR013106">
    <property type="entry name" value="Ig_V-set"/>
</dbReference>
<keyword evidence="13 19" id="KW-0472">Membrane</keyword>
<evidence type="ECO:0000256" key="3">
    <source>
        <dbReference type="ARBA" id="ARBA00008637"/>
    </source>
</evidence>
<dbReference type="PANTHER" id="PTHR45113">
    <property type="entry name" value="JUNCTIONAL ADHESION MOLECULE A"/>
    <property type="match status" value="1"/>
</dbReference>
<dbReference type="AGR" id="Xenbase:XB-GENE-17330762"/>
<dbReference type="PANTHER" id="PTHR45113:SF1">
    <property type="entry name" value="JUNCTIONAL ADHESION MOLECULE A"/>
    <property type="match status" value="1"/>
</dbReference>
<evidence type="ECO:0000256" key="18">
    <source>
        <dbReference type="ARBA" id="ARBA00046718"/>
    </source>
</evidence>
<evidence type="ECO:0000256" key="9">
    <source>
        <dbReference type="ARBA" id="ARBA00022729"/>
    </source>
</evidence>
<keyword evidence="6" id="KW-1003">Cell membrane</keyword>
<keyword evidence="11" id="KW-0965">Cell junction</keyword>
<evidence type="ECO:0000256" key="11">
    <source>
        <dbReference type="ARBA" id="ARBA00022949"/>
    </source>
</evidence>
<evidence type="ECO:0000256" key="20">
    <source>
        <dbReference type="SAM" id="SignalP"/>
    </source>
</evidence>
<proteinExistence type="inferred from homology"/>
<dbReference type="InterPro" id="IPR003598">
    <property type="entry name" value="Ig_sub2"/>
</dbReference>
<evidence type="ECO:0000256" key="12">
    <source>
        <dbReference type="ARBA" id="ARBA00022989"/>
    </source>
</evidence>
<evidence type="ECO:0000313" key="22">
    <source>
        <dbReference type="Proteomes" id="UP000186698"/>
    </source>
</evidence>
<dbReference type="Pfam" id="PF07686">
    <property type="entry name" value="V-set"/>
    <property type="match status" value="1"/>
</dbReference>
<feature type="chain" id="PRO_5035233148" description="Junctional adhesion molecule A" evidence="20">
    <location>
        <begin position="27"/>
        <end position="301"/>
    </location>
</feature>
<dbReference type="SMART" id="SM00408">
    <property type="entry name" value="IGc2"/>
    <property type="match status" value="2"/>
</dbReference>
<evidence type="ECO:0000256" key="2">
    <source>
        <dbReference type="ARBA" id="ARBA00004435"/>
    </source>
</evidence>
<evidence type="ECO:0000256" key="19">
    <source>
        <dbReference type="SAM" id="Phobius"/>
    </source>
</evidence>
<evidence type="ECO:0000313" key="24">
    <source>
        <dbReference type="Xenbase" id="XB-GENE-17330762"/>
    </source>
</evidence>
<keyword evidence="9 20" id="KW-0732">Signal</keyword>
<dbReference type="InterPro" id="IPR003599">
    <property type="entry name" value="Ig_sub"/>
</dbReference>
<keyword evidence="12 19" id="KW-1133">Transmembrane helix</keyword>
<dbReference type="RefSeq" id="XP_018087327.1">
    <property type="nucleotide sequence ID" value="XM_018231838.2"/>
</dbReference>
<feature type="transmembrane region" description="Helical" evidence="19">
    <location>
        <begin position="241"/>
        <end position="266"/>
    </location>
</feature>
<organism evidence="22 23">
    <name type="scientific">Xenopus laevis</name>
    <name type="common">African clawed frog</name>
    <dbReference type="NCBI Taxonomy" id="8355"/>
    <lineage>
        <taxon>Eukaryota</taxon>
        <taxon>Metazoa</taxon>
        <taxon>Chordata</taxon>
        <taxon>Craniata</taxon>
        <taxon>Vertebrata</taxon>
        <taxon>Euteleostomi</taxon>
        <taxon>Amphibia</taxon>
        <taxon>Batrachia</taxon>
        <taxon>Anura</taxon>
        <taxon>Pipoidea</taxon>
        <taxon>Pipidae</taxon>
        <taxon>Xenopodinae</taxon>
        <taxon>Xenopus</taxon>
        <taxon>Xenopus</taxon>
    </lineage>
</organism>
<evidence type="ECO:0000256" key="17">
    <source>
        <dbReference type="ARBA" id="ARBA00030590"/>
    </source>
</evidence>
<keyword evidence="22" id="KW-1185">Reference proteome</keyword>
<reference evidence="23" key="1">
    <citation type="submission" date="2025-08" db="UniProtKB">
        <authorList>
            <consortium name="RefSeq"/>
        </authorList>
    </citation>
    <scope>IDENTIFICATION</scope>
    <source>
        <strain evidence="23">J_2021</strain>
        <tissue evidence="23">Erythrocytes</tissue>
    </source>
</reference>
<keyword evidence="10" id="KW-0677">Repeat</keyword>
<comment type="subunit">
    <text evidence="18">Interacts with the ninth PDZ domain of MPDZ. Interacts with the first PDZ domain of PARD3. The association between PARD3 and PARD6B probably disrupts this interaction. Interacts with ITGAL (via I-domain). Interacts with CD151.</text>
</comment>
<keyword evidence="16" id="KW-0393">Immunoglobulin domain</keyword>
<dbReference type="Pfam" id="PF13927">
    <property type="entry name" value="Ig_3"/>
    <property type="match status" value="1"/>
</dbReference>
<dbReference type="SMART" id="SM00409">
    <property type="entry name" value="IG"/>
    <property type="match status" value="2"/>
</dbReference>
<evidence type="ECO:0000256" key="15">
    <source>
        <dbReference type="ARBA" id="ARBA00023180"/>
    </source>
</evidence>
<keyword evidence="7" id="KW-0597">Phosphoprotein</keyword>
<evidence type="ECO:0000313" key="23">
    <source>
        <dbReference type="RefSeq" id="XP_018087327.1"/>
    </source>
</evidence>
<evidence type="ECO:0000256" key="5">
    <source>
        <dbReference type="ARBA" id="ARBA00022427"/>
    </source>
</evidence>
<feature type="domain" description="Ig-like" evidence="21">
    <location>
        <begin position="26"/>
        <end position="125"/>
    </location>
</feature>
<gene>
    <name evidence="23 24" type="primary">f11r.S</name>
    <name evidence="23" type="synonym">cd321</name>
    <name evidence="23" type="synonym">jam</name>
    <name evidence="23" type="synonym">jam1</name>
    <name evidence="23" type="synonym">jama</name>
    <name evidence="23" type="synonym">jcam</name>
    <name evidence="23" type="synonym">kat</name>
    <name evidence="23" type="synonym">pam-1</name>
</gene>
<evidence type="ECO:0000256" key="6">
    <source>
        <dbReference type="ARBA" id="ARBA00022475"/>
    </source>
</evidence>
<keyword evidence="8 19" id="KW-0812">Transmembrane</keyword>
<comment type="subcellular location">
    <subcellularLocation>
        <location evidence="2">Cell junction</location>
        <location evidence="2">Tight junction</location>
    </subcellularLocation>
    <subcellularLocation>
        <location evidence="1">Cell membrane</location>
        <topology evidence="1">Single-pass type I membrane protein</topology>
    </subcellularLocation>
</comment>
<dbReference type="InterPro" id="IPR042456">
    <property type="entry name" value="F11R"/>
</dbReference>
<evidence type="ECO:0000256" key="4">
    <source>
        <dbReference type="ARBA" id="ARBA00016608"/>
    </source>
</evidence>
<dbReference type="OrthoDB" id="10031887at2759"/>
<evidence type="ECO:0000256" key="10">
    <source>
        <dbReference type="ARBA" id="ARBA00022737"/>
    </source>
</evidence>
<evidence type="ECO:0000256" key="13">
    <source>
        <dbReference type="ARBA" id="ARBA00023136"/>
    </source>
</evidence>
<dbReference type="PROSITE" id="PS50835">
    <property type="entry name" value="IG_LIKE"/>
    <property type="match status" value="2"/>
</dbReference>
<dbReference type="InterPro" id="IPR036179">
    <property type="entry name" value="Ig-like_dom_sf"/>
</dbReference>
<dbReference type="GO" id="GO:0050892">
    <property type="term" value="P:intestinal absorption"/>
    <property type="evidence" value="ECO:0000318"/>
    <property type="project" value="GO_Central"/>
</dbReference>
<keyword evidence="14" id="KW-1015">Disulfide bond</keyword>
<evidence type="ECO:0000256" key="14">
    <source>
        <dbReference type="ARBA" id="ARBA00023157"/>
    </source>
</evidence>
<dbReference type="Proteomes" id="UP000186698">
    <property type="component" value="Chromosome 8S"/>
</dbReference>
<dbReference type="GO" id="GO:0090557">
    <property type="term" value="P:establishment of endothelial intestinal barrier"/>
    <property type="evidence" value="ECO:0000318"/>
    <property type="project" value="GO_Central"/>
</dbReference>
<dbReference type="GO" id="GO:0090559">
    <property type="term" value="P:regulation of membrane permeability"/>
    <property type="evidence" value="ECO:0000318"/>
    <property type="project" value="GO_Central"/>
</dbReference>
<evidence type="ECO:0000256" key="1">
    <source>
        <dbReference type="ARBA" id="ARBA00004251"/>
    </source>
</evidence>
<dbReference type="AlphaFoldDB" id="A0A8J0TM99"/>
<keyword evidence="23" id="KW-0675">Receptor</keyword>
<keyword evidence="5" id="KW-0796">Tight junction</keyword>
<dbReference type="SUPFAM" id="SSF48726">
    <property type="entry name" value="Immunoglobulin"/>
    <property type="match status" value="2"/>
</dbReference>
<evidence type="ECO:0000256" key="8">
    <source>
        <dbReference type="ARBA" id="ARBA00022692"/>
    </source>
</evidence>
<dbReference type="GO" id="GO:0005886">
    <property type="term" value="C:plasma membrane"/>
    <property type="evidence" value="ECO:0007669"/>
    <property type="project" value="UniProtKB-SubCell"/>
</dbReference>
<dbReference type="Xenbase" id="XB-GENE-17330762">
    <property type="gene designation" value="f11r.S"/>
</dbReference>
<dbReference type="InterPro" id="IPR007110">
    <property type="entry name" value="Ig-like_dom"/>
</dbReference>
<evidence type="ECO:0000256" key="7">
    <source>
        <dbReference type="ARBA" id="ARBA00022553"/>
    </source>
</evidence>
<dbReference type="Gene3D" id="2.60.40.10">
    <property type="entry name" value="Immunoglobulins"/>
    <property type="match status" value="2"/>
</dbReference>
<dbReference type="CTD" id="379346"/>
<feature type="domain" description="Ig-like" evidence="21">
    <location>
        <begin position="132"/>
        <end position="217"/>
    </location>
</feature>
<sequence>MATAGNSRRAVGVGLLCCCLWTVTLAAVTTPNPTIIVKEGESAELQCSYSSDFTSPRVEWKFVNKDQETSFVFYDGSLTASYKDRAIPYPQGITLKQITRKDAGEYSCEVTSTGSKTLYGEAKIQLQVIVAPSKPVAQVPRSVSTGSVAELLCVENDGYPPPTFIWYRNKSPMQIAPQNSTYTIDPKTGVLKFAAVSTSDSGEYYCEATNNQGKQASDLVRMDVQAVGDPLLLALAEDVNVGGIVAAVVIVLLILALIGFGMWFAYSRGYLDRKENKKVIYSLPSETRSDKNFQQTSSFLV</sequence>
<dbReference type="GO" id="GO:0007155">
    <property type="term" value="P:cell adhesion"/>
    <property type="evidence" value="ECO:0007669"/>
    <property type="project" value="InterPro"/>
</dbReference>
<keyword evidence="15" id="KW-0325">Glycoprotein</keyword>
<evidence type="ECO:0000259" key="21">
    <source>
        <dbReference type="PROSITE" id="PS50835"/>
    </source>
</evidence>